<proteinExistence type="inferred from homology"/>
<dbReference type="InterPro" id="IPR008999">
    <property type="entry name" value="Actin-crosslinking"/>
</dbReference>
<protein>
    <submittedName>
        <fullName evidence="5">Glycoside hydrolase family 3 C-terminal domain-containing protein</fullName>
    </submittedName>
</protein>
<sequence>MNEPFRDPELPLARRIADLRDRLTLEEKIGLLHQYQRPVERLGLGPFRTGTEALHGLAWLGPATVFPQAVGLASTWDPDLVRRVGEATSDEVLAFHHKDPSGAGLNVWAPVVNPLRDPRWGRNEEGYSEDPWLTGVMATAYASGLRGSDPTVLKTAPTLKHFLGYNNETDRCVTSSDLPPRVLREYELPAYRPALESGAAVAVMPSYNLVNGRPAHLSPLIGEVLRAWAPDDLLVVSDAYAPANLAGLQGYHDDLPEAYAHAVRAGLDSFTQDDDRPEATLGHLRAALERGLLTEADVDAAVGHTLSVRFRLGEFDPATPYDDITEAVVNCPEHQSLAREAARRSIVLLHNDGVLPLDASVRRIAVIGQLGDTLMEDWYSGTLPYAVTARAGLAERCETVFCEAVDRITLSVEGMDGRHVVADPDGGPLGVGDEPGLFDLFDWGGGCYALRAVATGRHLSVDDDGILVNDQPGPNGWEVRQTFRTEDRPRGALALRHISTGRYLALDGEVFRLADDADAAAWLTVERVVSGAEAAAALAATADVAVVVVGDHPLVNGRETEDRLDLALPAAQQAVVRAVREANPRTVMVISSGYPVTWDGDDPPAVLWSSHGGQEYGHALAEVLFGDADPEGRLTQTWYRSACELPDLLDYDIIASDATYQYFRGTPLYPFGHGLGYTTFDYADLAVSVEDGRITASVTVTNTGSREGVEVVQIYTRQRSSRVKQPLRRLRGFVKVRLAPGESTRVDWGLDVAELAFWDVTRSRFVVEDAPHKLMVGGSSRDIRLCAPFHVDGERIPPRDALAGPIAAVDHDEYDSVTFVDADRVSGDAVRSTAEGAWIVFRSVDLGDGAASCAAVAGGEEGGVVTLRLDDPLYGPVVGDLPIPRAGRHDLTEVRTGLAAARGVHDLYVVFENAGITVASLSFGEAG</sequence>
<dbReference type="Pfam" id="PF00933">
    <property type="entry name" value="Glyco_hydro_3"/>
    <property type="match status" value="1"/>
</dbReference>
<dbReference type="SUPFAM" id="SSF51445">
    <property type="entry name" value="(Trans)glycosidases"/>
    <property type="match status" value="1"/>
</dbReference>
<dbReference type="PANTHER" id="PTHR42721">
    <property type="entry name" value="SUGAR HYDROLASE-RELATED"/>
    <property type="match status" value="1"/>
</dbReference>
<dbReference type="InterPro" id="IPR036881">
    <property type="entry name" value="Glyco_hydro_3_C_sf"/>
</dbReference>
<dbReference type="InterPro" id="IPR026891">
    <property type="entry name" value="Fn3-like"/>
</dbReference>
<dbReference type="Gene3D" id="2.60.40.10">
    <property type="entry name" value="Immunoglobulins"/>
    <property type="match status" value="1"/>
</dbReference>
<dbReference type="InterPro" id="IPR008979">
    <property type="entry name" value="Galactose-bd-like_sf"/>
</dbReference>
<evidence type="ECO:0000313" key="6">
    <source>
        <dbReference type="Proteomes" id="UP001589610"/>
    </source>
</evidence>
<reference evidence="5 6" key="1">
    <citation type="submission" date="2024-09" db="EMBL/GenBank/DDBJ databases">
        <authorList>
            <person name="Sun Q."/>
            <person name="Mori K."/>
        </authorList>
    </citation>
    <scope>NUCLEOTIDE SEQUENCE [LARGE SCALE GENOMIC DNA]</scope>
    <source>
        <strain evidence="5 6">JCM 3028</strain>
    </source>
</reference>
<dbReference type="Gene3D" id="2.60.120.380">
    <property type="match status" value="1"/>
</dbReference>
<organism evidence="5 6">
    <name type="scientific">Streptosporangium vulgare</name>
    <dbReference type="NCBI Taxonomy" id="46190"/>
    <lineage>
        <taxon>Bacteria</taxon>
        <taxon>Bacillati</taxon>
        <taxon>Actinomycetota</taxon>
        <taxon>Actinomycetes</taxon>
        <taxon>Streptosporangiales</taxon>
        <taxon>Streptosporangiaceae</taxon>
        <taxon>Streptosporangium</taxon>
    </lineage>
</organism>
<name>A0ABV5TQW1_9ACTN</name>
<dbReference type="Pfam" id="PF01915">
    <property type="entry name" value="Glyco_hydro_3_C"/>
    <property type="match status" value="1"/>
</dbReference>
<dbReference type="InterPro" id="IPR036962">
    <property type="entry name" value="Glyco_hydro_3_N_sf"/>
</dbReference>
<dbReference type="Gene3D" id="2.60.120.260">
    <property type="entry name" value="Galactose-binding domain-like"/>
    <property type="match status" value="1"/>
</dbReference>
<dbReference type="Pfam" id="PF03422">
    <property type="entry name" value="CBM_6"/>
    <property type="match status" value="1"/>
</dbReference>
<dbReference type="PANTHER" id="PTHR42721:SF3">
    <property type="entry name" value="BETA-D-XYLOSIDASE 5-RELATED"/>
    <property type="match status" value="1"/>
</dbReference>
<dbReference type="Gene3D" id="3.20.20.300">
    <property type="entry name" value="Glycoside hydrolase, family 3, N-terminal domain"/>
    <property type="match status" value="1"/>
</dbReference>
<dbReference type="InterPro" id="IPR002772">
    <property type="entry name" value="Glyco_hydro_3_C"/>
</dbReference>
<dbReference type="EMBL" id="JBHMBS010000033">
    <property type="protein sequence ID" value="MFB9681399.1"/>
    <property type="molecule type" value="Genomic_DNA"/>
</dbReference>
<dbReference type="SMART" id="SM00606">
    <property type="entry name" value="CBD_IV"/>
    <property type="match status" value="1"/>
</dbReference>
<dbReference type="CDD" id="cd23343">
    <property type="entry name" value="beta-trefoil_FSCN_BglX-like"/>
    <property type="match status" value="1"/>
</dbReference>
<dbReference type="Proteomes" id="UP001589610">
    <property type="component" value="Unassembled WGS sequence"/>
</dbReference>
<dbReference type="InterPro" id="IPR006584">
    <property type="entry name" value="Cellulose-bd_IV"/>
</dbReference>
<dbReference type="Gene3D" id="3.40.50.1700">
    <property type="entry name" value="Glycoside hydrolase family 3 C-terminal domain"/>
    <property type="match status" value="1"/>
</dbReference>
<accession>A0ABV5TQW1</accession>
<dbReference type="PROSITE" id="PS51175">
    <property type="entry name" value="CBM6"/>
    <property type="match status" value="1"/>
</dbReference>
<keyword evidence="2" id="KW-0732">Signal</keyword>
<dbReference type="InterPro" id="IPR001764">
    <property type="entry name" value="Glyco_hydro_3_N"/>
</dbReference>
<evidence type="ECO:0000256" key="3">
    <source>
        <dbReference type="ARBA" id="ARBA00022801"/>
    </source>
</evidence>
<feature type="domain" description="CBM6" evidence="4">
    <location>
        <begin position="804"/>
        <end position="924"/>
    </location>
</feature>
<dbReference type="SUPFAM" id="SSF52279">
    <property type="entry name" value="Beta-D-glucan exohydrolase, C-terminal domain"/>
    <property type="match status" value="1"/>
</dbReference>
<keyword evidence="3 5" id="KW-0378">Hydrolase</keyword>
<dbReference type="SMART" id="SM01217">
    <property type="entry name" value="Fn3_like"/>
    <property type="match status" value="1"/>
</dbReference>
<comment type="similarity">
    <text evidence="1">Belongs to the glycosyl hydrolase 3 family.</text>
</comment>
<dbReference type="InterPro" id="IPR005084">
    <property type="entry name" value="CBM6"/>
</dbReference>
<evidence type="ECO:0000256" key="2">
    <source>
        <dbReference type="ARBA" id="ARBA00022729"/>
    </source>
</evidence>
<evidence type="ECO:0000313" key="5">
    <source>
        <dbReference type="EMBL" id="MFB9681399.1"/>
    </source>
</evidence>
<dbReference type="GO" id="GO:0016787">
    <property type="term" value="F:hydrolase activity"/>
    <property type="evidence" value="ECO:0007669"/>
    <property type="project" value="UniProtKB-KW"/>
</dbReference>
<dbReference type="PRINTS" id="PR00133">
    <property type="entry name" value="GLHYDRLASE3"/>
</dbReference>
<dbReference type="InterPro" id="IPR017853">
    <property type="entry name" value="GH"/>
</dbReference>
<dbReference type="InterPro" id="IPR044993">
    <property type="entry name" value="BXL"/>
</dbReference>
<dbReference type="InterPro" id="IPR013783">
    <property type="entry name" value="Ig-like_fold"/>
</dbReference>
<dbReference type="RefSeq" id="WP_386162438.1">
    <property type="nucleotide sequence ID" value="NZ_JBHMBS010000033.1"/>
</dbReference>
<evidence type="ECO:0000256" key="1">
    <source>
        <dbReference type="ARBA" id="ARBA00005336"/>
    </source>
</evidence>
<dbReference type="Pfam" id="PF14310">
    <property type="entry name" value="Fn3-like"/>
    <property type="match status" value="1"/>
</dbReference>
<comment type="caution">
    <text evidence="5">The sequence shown here is derived from an EMBL/GenBank/DDBJ whole genome shotgun (WGS) entry which is preliminary data.</text>
</comment>
<dbReference type="SUPFAM" id="SSF50405">
    <property type="entry name" value="Actin-crosslinking proteins"/>
    <property type="match status" value="1"/>
</dbReference>
<evidence type="ECO:0000259" key="4">
    <source>
        <dbReference type="PROSITE" id="PS51175"/>
    </source>
</evidence>
<dbReference type="SUPFAM" id="SSF49785">
    <property type="entry name" value="Galactose-binding domain-like"/>
    <property type="match status" value="1"/>
</dbReference>
<dbReference type="CDD" id="cd04084">
    <property type="entry name" value="CBM6_xylanase-like"/>
    <property type="match status" value="1"/>
</dbReference>
<keyword evidence="6" id="KW-1185">Reference proteome</keyword>
<gene>
    <name evidence="5" type="ORF">ACFFRH_38475</name>
</gene>